<organism evidence="1 2">
    <name type="scientific">Escallonia herrerae</name>
    <dbReference type="NCBI Taxonomy" id="1293975"/>
    <lineage>
        <taxon>Eukaryota</taxon>
        <taxon>Viridiplantae</taxon>
        <taxon>Streptophyta</taxon>
        <taxon>Embryophyta</taxon>
        <taxon>Tracheophyta</taxon>
        <taxon>Spermatophyta</taxon>
        <taxon>Magnoliopsida</taxon>
        <taxon>eudicotyledons</taxon>
        <taxon>Gunneridae</taxon>
        <taxon>Pentapetalae</taxon>
        <taxon>asterids</taxon>
        <taxon>campanulids</taxon>
        <taxon>Escalloniales</taxon>
        <taxon>Escalloniaceae</taxon>
        <taxon>Escallonia</taxon>
    </lineage>
</organism>
<dbReference type="EMBL" id="JAVXUP010000167">
    <property type="protein sequence ID" value="KAK3035706.1"/>
    <property type="molecule type" value="Genomic_DNA"/>
</dbReference>
<accession>A0AA88WWT6</accession>
<dbReference type="Pfam" id="PF14223">
    <property type="entry name" value="Retrotran_gag_2"/>
    <property type="match status" value="1"/>
</dbReference>
<evidence type="ECO:0000313" key="1">
    <source>
        <dbReference type="EMBL" id="KAK3035706.1"/>
    </source>
</evidence>
<dbReference type="AlphaFoldDB" id="A0AA88WWT6"/>
<evidence type="ECO:0000313" key="2">
    <source>
        <dbReference type="Proteomes" id="UP001188597"/>
    </source>
</evidence>
<dbReference type="Proteomes" id="UP001188597">
    <property type="component" value="Unassembled WGS sequence"/>
</dbReference>
<keyword evidence="2" id="KW-1185">Reference proteome</keyword>
<proteinExistence type="predicted"/>
<sequence length="182" mass="21126">MASLEEAHTVKPDKFNGLNFKRWKNQMRYWLTVLGLISAIEEPNESSIGSTSSWYTLDQIEYHCLNRILSALSERLYDVYCTTPKANDLWNALEAEYGIDDAGIKRFNVSSFYKFVMVDGKSINEQVHGFLDYLRLVEMKGNRFREDFKVRGKAYRLDNQQSNSMVAKVNLMENVKESDNPN</sequence>
<dbReference type="PANTHER" id="PTHR47592">
    <property type="entry name" value="PBF68 PROTEIN"/>
    <property type="match status" value="1"/>
</dbReference>
<reference evidence="1" key="1">
    <citation type="submission" date="2022-12" db="EMBL/GenBank/DDBJ databases">
        <title>Draft genome assemblies for two species of Escallonia (Escalloniales).</title>
        <authorList>
            <person name="Chanderbali A."/>
            <person name="Dervinis C."/>
            <person name="Anghel I."/>
            <person name="Soltis D."/>
            <person name="Soltis P."/>
            <person name="Zapata F."/>
        </authorList>
    </citation>
    <scope>NUCLEOTIDE SEQUENCE</scope>
    <source>
        <strain evidence="1">UCBG64.0493</strain>
        <tissue evidence="1">Leaf</tissue>
    </source>
</reference>
<dbReference type="PANTHER" id="PTHR47592:SF27">
    <property type="entry name" value="OS08G0421700 PROTEIN"/>
    <property type="match status" value="1"/>
</dbReference>
<gene>
    <name evidence="1" type="ORF">RJ639_033408</name>
</gene>
<comment type="caution">
    <text evidence="1">The sequence shown here is derived from an EMBL/GenBank/DDBJ whole genome shotgun (WGS) entry which is preliminary data.</text>
</comment>
<protein>
    <submittedName>
        <fullName evidence="1">Uncharacterized protein</fullName>
    </submittedName>
</protein>
<name>A0AA88WWT6_9ASTE</name>